<organism evidence="1 2">
    <name type="scientific">Raineyella antarctica</name>
    <dbReference type="NCBI Taxonomy" id="1577474"/>
    <lineage>
        <taxon>Bacteria</taxon>
        <taxon>Bacillati</taxon>
        <taxon>Actinomycetota</taxon>
        <taxon>Actinomycetes</taxon>
        <taxon>Propionibacteriales</taxon>
        <taxon>Propionibacteriaceae</taxon>
        <taxon>Raineyella</taxon>
    </lineage>
</organism>
<protein>
    <recommendedName>
        <fullName evidence="3">Ribbon-helix-helix protein, copG family</fullName>
    </recommendedName>
</protein>
<evidence type="ECO:0000313" key="2">
    <source>
        <dbReference type="Proteomes" id="UP000199086"/>
    </source>
</evidence>
<keyword evidence="2" id="KW-1185">Reference proteome</keyword>
<proteinExistence type="predicted"/>
<gene>
    <name evidence="1" type="ORF">GA0111570_11444</name>
</gene>
<reference evidence="1 2" key="1">
    <citation type="submission" date="2016-06" db="EMBL/GenBank/DDBJ databases">
        <authorList>
            <person name="Olsen C.W."/>
            <person name="Carey S."/>
            <person name="Hinshaw L."/>
            <person name="Karasin A.I."/>
        </authorList>
    </citation>
    <scope>NUCLEOTIDE SEQUENCE [LARGE SCALE GENOMIC DNA]</scope>
    <source>
        <strain evidence="1 2">LZ-22</strain>
    </source>
</reference>
<name>A0A1G6I5H1_9ACTN</name>
<evidence type="ECO:0000313" key="1">
    <source>
        <dbReference type="EMBL" id="SDC01789.1"/>
    </source>
</evidence>
<dbReference type="Proteomes" id="UP000199086">
    <property type="component" value="Unassembled WGS sequence"/>
</dbReference>
<dbReference type="RefSeq" id="WP_217634223.1">
    <property type="nucleotide sequence ID" value="NZ_FMYF01000014.1"/>
</dbReference>
<dbReference type="AlphaFoldDB" id="A0A1G6I5H1"/>
<dbReference type="EMBL" id="FMYF01000014">
    <property type="protein sequence ID" value="SDC01789.1"/>
    <property type="molecule type" value="Genomic_DNA"/>
</dbReference>
<sequence length="99" mass="10633">MSINDLIAAESTASERNPDAAIKAGSKVTRGHRRAKTLQVRLNVEELGALEDLADRRGLPVSTVARDLLLAQLAASNTSTERLIARLRADLDNLASRAT</sequence>
<accession>A0A1G6I5H1</accession>
<dbReference type="STRING" id="1577474.GA0111570_11444"/>
<evidence type="ECO:0008006" key="3">
    <source>
        <dbReference type="Google" id="ProtNLM"/>
    </source>
</evidence>